<gene>
    <name evidence="4" type="ORF">FSP39_023959</name>
</gene>
<reference evidence="4" key="1">
    <citation type="submission" date="2019-08" db="EMBL/GenBank/DDBJ databases">
        <title>The improved chromosome-level genome for the pearl oyster Pinctada fucata martensii using PacBio sequencing and Hi-C.</title>
        <authorList>
            <person name="Zheng Z."/>
        </authorList>
    </citation>
    <scope>NUCLEOTIDE SEQUENCE</scope>
    <source>
        <strain evidence="4">ZZ-2019</strain>
        <tissue evidence="4">Adductor muscle</tissue>
    </source>
</reference>
<feature type="transmembrane region" description="Helical" evidence="2">
    <location>
        <begin position="97"/>
        <end position="121"/>
    </location>
</feature>
<evidence type="ECO:0000313" key="4">
    <source>
        <dbReference type="EMBL" id="KAK3104043.1"/>
    </source>
</evidence>
<dbReference type="AlphaFoldDB" id="A0AA89C8N1"/>
<evidence type="ECO:0000256" key="1">
    <source>
        <dbReference type="SAM" id="MobiDB-lite"/>
    </source>
</evidence>
<dbReference type="Proteomes" id="UP001186944">
    <property type="component" value="Unassembled WGS sequence"/>
</dbReference>
<evidence type="ECO:0000256" key="2">
    <source>
        <dbReference type="SAM" id="Phobius"/>
    </source>
</evidence>
<proteinExistence type="predicted"/>
<feature type="region of interest" description="Disordered" evidence="1">
    <location>
        <begin position="213"/>
        <end position="239"/>
    </location>
</feature>
<feature type="chain" id="PRO_5041659951" evidence="3">
    <location>
        <begin position="21"/>
        <end position="239"/>
    </location>
</feature>
<organism evidence="4 5">
    <name type="scientific">Pinctada imbricata</name>
    <name type="common">Atlantic pearl-oyster</name>
    <name type="synonym">Pinctada martensii</name>
    <dbReference type="NCBI Taxonomy" id="66713"/>
    <lineage>
        <taxon>Eukaryota</taxon>
        <taxon>Metazoa</taxon>
        <taxon>Spiralia</taxon>
        <taxon>Lophotrochozoa</taxon>
        <taxon>Mollusca</taxon>
        <taxon>Bivalvia</taxon>
        <taxon>Autobranchia</taxon>
        <taxon>Pteriomorphia</taxon>
        <taxon>Pterioida</taxon>
        <taxon>Pterioidea</taxon>
        <taxon>Pteriidae</taxon>
        <taxon>Pinctada</taxon>
    </lineage>
</organism>
<feature type="signal peptide" evidence="3">
    <location>
        <begin position="1"/>
        <end position="20"/>
    </location>
</feature>
<keyword evidence="5" id="KW-1185">Reference proteome</keyword>
<name>A0AA89C8N1_PINIB</name>
<keyword evidence="2" id="KW-0472">Membrane</keyword>
<evidence type="ECO:0000256" key="3">
    <source>
        <dbReference type="SAM" id="SignalP"/>
    </source>
</evidence>
<protein>
    <submittedName>
        <fullName evidence="4">Uncharacterized protein</fullName>
    </submittedName>
</protein>
<keyword evidence="2" id="KW-0812">Transmembrane</keyword>
<sequence length="239" mass="27366">MVNTTCVLCTVLCSVCLVHSLALRPVVRCSWWQFWNSNTNSCWSCSFCKEELVNVSCTNWCGSLAFLQNFKGSKVDTTTPSPYLILRKDDSEQWRKLSYALIGVLCFLILVAPALFAIRYVRSKRINSMHNVQYVLEDGNDLGSSGDYVVIHRRPPNAAYSEELSVLNPRTISPLPYVDMRANRRARYHRLRRVYRPKRRMMNEYVDDVFESEDSAGSRSSARLPLSTIPERCEAESSS</sequence>
<dbReference type="EMBL" id="VSWD01000005">
    <property type="protein sequence ID" value="KAK3104043.1"/>
    <property type="molecule type" value="Genomic_DNA"/>
</dbReference>
<accession>A0AA89C8N1</accession>
<keyword evidence="3" id="KW-0732">Signal</keyword>
<evidence type="ECO:0000313" key="5">
    <source>
        <dbReference type="Proteomes" id="UP001186944"/>
    </source>
</evidence>
<comment type="caution">
    <text evidence="4">The sequence shown here is derived from an EMBL/GenBank/DDBJ whole genome shotgun (WGS) entry which is preliminary data.</text>
</comment>
<keyword evidence="2" id="KW-1133">Transmembrane helix</keyword>